<evidence type="ECO:0000313" key="2">
    <source>
        <dbReference type="Proteomes" id="UP000504610"/>
    </source>
</evidence>
<dbReference type="InterPro" id="IPR026960">
    <property type="entry name" value="RVT-Znf"/>
</dbReference>
<evidence type="ECO:0000259" key="1">
    <source>
        <dbReference type="Pfam" id="PF13966"/>
    </source>
</evidence>
<keyword evidence="2" id="KW-1185">Reference proteome</keyword>
<protein>
    <submittedName>
        <fullName evidence="3">Uncharacterized protein LOC108815768</fullName>
    </submittedName>
</protein>
<reference evidence="2" key="1">
    <citation type="journal article" date="2019" name="Database">
        <title>The radish genome database (RadishGD): an integrated information resource for radish genomics.</title>
        <authorList>
            <person name="Yu H.J."/>
            <person name="Baek S."/>
            <person name="Lee Y.J."/>
            <person name="Cho A."/>
            <person name="Mun J.H."/>
        </authorList>
    </citation>
    <scope>NUCLEOTIDE SEQUENCE [LARGE SCALE GENOMIC DNA]</scope>
    <source>
        <strain evidence="2">cv. WK10039</strain>
    </source>
</reference>
<sequence length="245" mass="29194">MEATLICVYQLMQLWRIVCITEEDVIECKYSIRLRWRLRSLKKNWVQEDDISLWRNEKGKYKKTFSTKGTWSCIREMHLLCDWYHAIWFDYATPKFSFITWVAMRGRLTTGDRMLRWNGNSDTSCILCQEPLETLSHLFFECPYSAQVWEALMKGVLKDQYTVNWDALVGLITGASSWSKTKLFIARYMFQSTIHMVWKERNRRRHGETIAPAPLLIRRLDKNMRNQFTVIRRKGGKEYGDGMAF</sequence>
<dbReference type="PANTHER" id="PTHR33116">
    <property type="entry name" value="REVERSE TRANSCRIPTASE ZINC-BINDING DOMAIN-CONTAINING PROTEIN-RELATED-RELATED"/>
    <property type="match status" value="1"/>
</dbReference>
<accession>A0A6J0K707</accession>
<dbReference type="PANTHER" id="PTHR33116:SF84">
    <property type="entry name" value="RNA-DIRECTED DNA POLYMERASE"/>
    <property type="match status" value="1"/>
</dbReference>
<dbReference type="Pfam" id="PF13966">
    <property type="entry name" value="zf-RVT"/>
    <property type="match status" value="1"/>
</dbReference>
<dbReference type="RefSeq" id="XP_018443765.1">
    <property type="nucleotide sequence ID" value="XM_018588263.1"/>
</dbReference>
<proteinExistence type="predicted"/>
<feature type="domain" description="Reverse transcriptase zinc-binding" evidence="1">
    <location>
        <begin position="65"/>
        <end position="149"/>
    </location>
</feature>
<dbReference type="Proteomes" id="UP000504610">
    <property type="component" value="Chromosome 7"/>
</dbReference>
<dbReference type="OrthoDB" id="1105275at2759"/>
<dbReference type="GeneID" id="108815768"/>
<dbReference type="AlphaFoldDB" id="A0A6J0K707"/>
<dbReference type="KEGG" id="rsz:108815768"/>
<gene>
    <name evidence="3" type="primary">LOC108815768</name>
</gene>
<name>A0A6J0K707_RAPSA</name>
<reference evidence="3" key="2">
    <citation type="submission" date="2025-08" db="UniProtKB">
        <authorList>
            <consortium name="RefSeq"/>
        </authorList>
    </citation>
    <scope>IDENTIFICATION</scope>
    <source>
        <tissue evidence="3">Leaf</tissue>
    </source>
</reference>
<organism evidence="2 3">
    <name type="scientific">Raphanus sativus</name>
    <name type="common">Radish</name>
    <name type="synonym">Raphanus raphanistrum var. sativus</name>
    <dbReference type="NCBI Taxonomy" id="3726"/>
    <lineage>
        <taxon>Eukaryota</taxon>
        <taxon>Viridiplantae</taxon>
        <taxon>Streptophyta</taxon>
        <taxon>Embryophyta</taxon>
        <taxon>Tracheophyta</taxon>
        <taxon>Spermatophyta</taxon>
        <taxon>Magnoliopsida</taxon>
        <taxon>eudicotyledons</taxon>
        <taxon>Gunneridae</taxon>
        <taxon>Pentapetalae</taxon>
        <taxon>rosids</taxon>
        <taxon>malvids</taxon>
        <taxon>Brassicales</taxon>
        <taxon>Brassicaceae</taxon>
        <taxon>Brassiceae</taxon>
        <taxon>Raphanus</taxon>
    </lineage>
</organism>
<evidence type="ECO:0000313" key="3">
    <source>
        <dbReference type="RefSeq" id="XP_018443765.1"/>
    </source>
</evidence>